<dbReference type="InterPro" id="IPR001867">
    <property type="entry name" value="OmpR/PhoB-type_DNA-bd"/>
</dbReference>
<dbReference type="InterPro" id="IPR036388">
    <property type="entry name" value="WH-like_DNA-bd_sf"/>
</dbReference>
<dbReference type="Gene3D" id="1.10.10.10">
    <property type="entry name" value="Winged helix-like DNA-binding domain superfamily/Winged helix DNA-binding domain"/>
    <property type="match status" value="1"/>
</dbReference>
<accession>A0A7W7MXK8</accession>
<dbReference type="SUPFAM" id="SSF46894">
    <property type="entry name" value="C-terminal effector domain of the bipartite response regulators"/>
    <property type="match status" value="1"/>
</dbReference>
<proteinExistence type="inferred from homology"/>
<keyword evidence="4" id="KW-0804">Transcription</keyword>
<dbReference type="GO" id="GO:0003677">
    <property type="term" value="F:DNA binding"/>
    <property type="evidence" value="ECO:0007669"/>
    <property type="project" value="UniProtKB-UniRule"/>
</dbReference>
<evidence type="ECO:0000256" key="5">
    <source>
        <dbReference type="PROSITE-ProRule" id="PRU01091"/>
    </source>
</evidence>
<dbReference type="AlphaFoldDB" id="A0A7W7MXK8"/>
<feature type="region of interest" description="Disordered" evidence="6">
    <location>
        <begin position="253"/>
        <end position="273"/>
    </location>
</feature>
<feature type="DNA-binding region" description="OmpR/PhoB-type" evidence="5">
    <location>
        <begin position="1"/>
        <end position="94"/>
    </location>
</feature>
<evidence type="ECO:0000313" key="10">
    <source>
        <dbReference type="Proteomes" id="UP000549343"/>
    </source>
</evidence>
<dbReference type="PANTHER" id="PTHR35807">
    <property type="entry name" value="TRANSCRIPTIONAL REGULATOR REDD-RELATED"/>
    <property type="match status" value="1"/>
</dbReference>
<dbReference type="GO" id="GO:0000160">
    <property type="term" value="P:phosphorelay signal transduction system"/>
    <property type="evidence" value="ECO:0007669"/>
    <property type="project" value="InterPro"/>
</dbReference>
<gene>
    <name evidence="9" type="ORF">F4557_003221</name>
    <name evidence="8" type="ORF">GCM10009546_30490</name>
</gene>
<reference evidence="9 10" key="2">
    <citation type="submission" date="2020-08" db="EMBL/GenBank/DDBJ databases">
        <title>Sequencing the genomes of 1000 actinobacteria strains.</title>
        <authorList>
            <person name="Klenk H.-P."/>
        </authorList>
    </citation>
    <scope>NUCLEOTIDE SEQUENCE [LARGE SCALE GENOMIC DNA]</scope>
    <source>
        <strain evidence="9 10">DSM 44772</strain>
    </source>
</reference>
<dbReference type="CDD" id="cd15831">
    <property type="entry name" value="BTAD"/>
    <property type="match status" value="1"/>
</dbReference>
<dbReference type="SMART" id="SM01043">
    <property type="entry name" value="BTAD"/>
    <property type="match status" value="1"/>
</dbReference>
<evidence type="ECO:0000256" key="6">
    <source>
        <dbReference type="SAM" id="MobiDB-lite"/>
    </source>
</evidence>
<evidence type="ECO:0000313" key="8">
    <source>
        <dbReference type="EMBL" id="GAA0566078.1"/>
    </source>
</evidence>
<name>A0A7W7MXK8_9ACTN</name>
<evidence type="ECO:0000256" key="4">
    <source>
        <dbReference type="ARBA" id="ARBA00023163"/>
    </source>
</evidence>
<dbReference type="Gene3D" id="3.20.20.80">
    <property type="entry name" value="Glycosidases"/>
    <property type="match status" value="1"/>
</dbReference>
<reference evidence="8" key="3">
    <citation type="submission" date="2023-12" db="EMBL/GenBank/DDBJ databases">
        <authorList>
            <person name="Sun Q."/>
            <person name="Inoue M."/>
        </authorList>
    </citation>
    <scope>NUCLEOTIDE SEQUENCE</scope>
    <source>
        <strain evidence="8">JCM 10667</strain>
    </source>
</reference>
<dbReference type="RefSeq" id="WP_184883692.1">
    <property type="nucleotide sequence ID" value="NZ_BAAAHD010000025.1"/>
</dbReference>
<dbReference type="InterPro" id="IPR016032">
    <property type="entry name" value="Sig_transdc_resp-reg_C-effctor"/>
</dbReference>
<dbReference type="InterPro" id="IPR011990">
    <property type="entry name" value="TPR-like_helical_dom_sf"/>
</dbReference>
<dbReference type="SUPFAM" id="SSF51445">
    <property type="entry name" value="(Trans)glycosidases"/>
    <property type="match status" value="1"/>
</dbReference>
<dbReference type="InterPro" id="IPR051677">
    <property type="entry name" value="AfsR-DnrI-RedD_regulator"/>
</dbReference>
<reference evidence="8 11" key="1">
    <citation type="journal article" date="2019" name="Int. J. Syst. Evol. Microbiol.">
        <title>The Global Catalogue of Microorganisms (GCM) 10K type strain sequencing project: providing services to taxonomists for standard genome sequencing and annotation.</title>
        <authorList>
            <consortium name="The Broad Institute Genomics Platform"/>
            <consortium name="The Broad Institute Genome Sequencing Center for Infectious Disease"/>
            <person name="Wu L."/>
            <person name="Ma J."/>
        </authorList>
    </citation>
    <scope>NUCLEOTIDE SEQUENCE [LARGE SCALE GENOMIC DNA]</scope>
    <source>
        <strain evidence="8 11">JCM 10667</strain>
    </source>
</reference>
<evidence type="ECO:0000256" key="2">
    <source>
        <dbReference type="ARBA" id="ARBA00023015"/>
    </source>
</evidence>
<comment type="similarity">
    <text evidence="1">Belongs to the AfsR/DnrI/RedD regulatory family.</text>
</comment>
<dbReference type="Proteomes" id="UP000549343">
    <property type="component" value="Unassembled WGS sequence"/>
</dbReference>
<sequence length="749" mass="80929">MLDVGFSVLGPVEVRKDGRPVPLGGGRQRALLVALLLDADRVVSIDRLVDELWGDLPPESARTQVHTLVHRVRRSLGDAGALIETSPPGYVFRTGSARISVALDVAEFTGRTERARDLAGRGRPDEAVAEFRAALALWRGRPLDGARAVFVPREAARLDELRLAAIEERLGLELALGRHAAVVAELAALVAEHPLREELRARLMLALYRCGRRTEALEAYRAGRALLVEETGLEPAARLRELHEVILRGDRDPEPLIAVPERPQEPPPAGHSRPAEFELAVFEPGTAEPAATEPAGPAAAGSRRIRVIGVGAAMALSACAGGSAAADRFTAEAPPRSPTAQFVPGPAWVEAPPKPVPAAFFGTTIGTKSGAMPGFRIGAARFWDSRTRWANVHPEPGTFDWSNLDRMVAGAERARLPMLYTMGITPSWAAAPDAPRSAYDDGSRTAPPRDLAHWDTYVRAVASRYKGRIGAYEIWDFANTPEHYTGDLATLVEMTHRAAAIIRKKDPRATVVCPSFGRLWTSQGRQSLARFATLGGYRSCDAAAVKLHPRRNTGRPEEMTQLAAIVYNVLHNAGVHLPMYATGPGHSVPTEKSLPEHDANNYAVRFYLAGLYARYTRMYFYSWGVRVPPIVLQVEGSAPTRAALFIDRLQDWLDGASVRSCGQGRADGLPEGVWQCRFTLPGARGGGEAAVRWTAEGSAAMTLEHGVRSVDHLDGRSMPVRAGRAVVISERPVLIRFSGAPSPAGTATG</sequence>
<dbReference type="PANTHER" id="PTHR35807:SF1">
    <property type="entry name" value="TRANSCRIPTIONAL REGULATOR REDD"/>
    <property type="match status" value="1"/>
</dbReference>
<protein>
    <submittedName>
        <fullName evidence="9">DNA-binding SARP family transcriptional activator</fullName>
    </submittedName>
</protein>
<dbReference type="InterPro" id="IPR005158">
    <property type="entry name" value="BTAD"/>
</dbReference>
<dbReference type="Pfam" id="PF00486">
    <property type="entry name" value="Trans_reg_C"/>
    <property type="match status" value="1"/>
</dbReference>
<evidence type="ECO:0000256" key="1">
    <source>
        <dbReference type="ARBA" id="ARBA00005820"/>
    </source>
</evidence>
<dbReference type="Proteomes" id="UP001501427">
    <property type="component" value="Unassembled WGS sequence"/>
</dbReference>
<dbReference type="GO" id="GO:0006355">
    <property type="term" value="P:regulation of DNA-templated transcription"/>
    <property type="evidence" value="ECO:0007669"/>
    <property type="project" value="InterPro"/>
</dbReference>
<feature type="domain" description="OmpR/PhoB-type" evidence="7">
    <location>
        <begin position="1"/>
        <end position="94"/>
    </location>
</feature>
<evidence type="ECO:0000313" key="11">
    <source>
        <dbReference type="Proteomes" id="UP001501427"/>
    </source>
</evidence>
<comment type="caution">
    <text evidence="9">The sequence shown here is derived from an EMBL/GenBank/DDBJ whole genome shotgun (WGS) entry which is preliminary data.</text>
</comment>
<dbReference type="EMBL" id="BAAAHD010000025">
    <property type="protein sequence ID" value="GAA0566078.1"/>
    <property type="molecule type" value="Genomic_DNA"/>
</dbReference>
<dbReference type="EMBL" id="JACHMV010000001">
    <property type="protein sequence ID" value="MBB4774803.1"/>
    <property type="molecule type" value="Genomic_DNA"/>
</dbReference>
<evidence type="ECO:0000313" key="9">
    <source>
        <dbReference type="EMBL" id="MBB4774803.1"/>
    </source>
</evidence>
<organism evidence="9 10">
    <name type="scientific">Actinomadura livida</name>
    <dbReference type="NCBI Taxonomy" id="79909"/>
    <lineage>
        <taxon>Bacteria</taxon>
        <taxon>Bacillati</taxon>
        <taxon>Actinomycetota</taxon>
        <taxon>Actinomycetes</taxon>
        <taxon>Streptosporangiales</taxon>
        <taxon>Thermomonosporaceae</taxon>
        <taxon>Actinomadura</taxon>
    </lineage>
</organism>
<dbReference type="SUPFAM" id="SSF48452">
    <property type="entry name" value="TPR-like"/>
    <property type="match status" value="1"/>
</dbReference>
<keyword evidence="3 5" id="KW-0238">DNA-binding</keyword>
<keyword evidence="11" id="KW-1185">Reference proteome</keyword>
<keyword evidence="2" id="KW-0805">Transcription regulation</keyword>
<evidence type="ECO:0000259" key="7">
    <source>
        <dbReference type="PROSITE" id="PS51755"/>
    </source>
</evidence>
<dbReference type="InterPro" id="IPR017853">
    <property type="entry name" value="GH"/>
</dbReference>
<evidence type="ECO:0000256" key="3">
    <source>
        <dbReference type="ARBA" id="ARBA00023125"/>
    </source>
</evidence>
<dbReference type="SMART" id="SM00862">
    <property type="entry name" value="Trans_reg_C"/>
    <property type="match status" value="1"/>
</dbReference>
<dbReference type="PROSITE" id="PS51755">
    <property type="entry name" value="OMPR_PHOB"/>
    <property type="match status" value="1"/>
</dbReference>
<dbReference type="Gene3D" id="1.25.40.10">
    <property type="entry name" value="Tetratricopeptide repeat domain"/>
    <property type="match status" value="1"/>
</dbReference>
<dbReference type="Pfam" id="PF03704">
    <property type="entry name" value="BTAD"/>
    <property type="match status" value="1"/>
</dbReference>